<evidence type="ECO:0000313" key="1">
    <source>
        <dbReference type="EMBL" id="EQB15256.1"/>
    </source>
</evidence>
<proteinExistence type="predicted"/>
<accession>T0HFX1</accession>
<comment type="caution">
    <text evidence="1">The sequence shown here is derived from an EMBL/GenBank/DDBJ whole genome shotgun (WGS) entry which is preliminary data.</text>
</comment>
<sequence>MTEFALGLAILAGASFPAAVDAEAPGATTGRAAVEKLVGNTLEEDDSASPGAHVIFLKQGGIARMREHGKGQPIMKQRWTISPDGLLCVSENRSPGNTDSECATVVIDGDRVEMSVADLDEPLTARLLPGNPYKL</sequence>
<reference evidence="1 2" key="1">
    <citation type="journal article" date="2013" name="Genome Announc.">
        <title>Genome Sequence of Novosphingobium lindaniclasticum LE124T, Isolated from a Hexachlorocyclohexane Dumpsite.</title>
        <authorList>
            <person name="Saxena A."/>
            <person name="Nayyar N."/>
            <person name="Sangwan N."/>
            <person name="Kumari R."/>
            <person name="Khurana J.P."/>
            <person name="Lal R."/>
        </authorList>
    </citation>
    <scope>NUCLEOTIDE SEQUENCE [LARGE SCALE GENOMIC DNA]</scope>
    <source>
        <strain evidence="1 2">LE124</strain>
    </source>
</reference>
<dbReference type="AlphaFoldDB" id="T0HFX1"/>
<dbReference type="EMBL" id="ATHL01000076">
    <property type="protein sequence ID" value="EQB15256.1"/>
    <property type="molecule type" value="Genomic_DNA"/>
</dbReference>
<dbReference type="OrthoDB" id="7507693at2"/>
<gene>
    <name evidence="1" type="ORF">L284_11515</name>
</gene>
<organism evidence="1 2">
    <name type="scientific">Novosphingobium lindaniclasticum LE124</name>
    <dbReference type="NCBI Taxonomy" id="1096930"/>
    <lineage>
        <taxon>Bacteria</taxon>
        <taxon>Pseudomonadati</taxon>
        <taxon>Pseudomonadota</taxon>
        <taxon>Alphaproteobacteria</taxon>
        <taxon>Sphingomonadales</taxon>
        <taxon>Sphingomonadaceae</taxon>
        <taxon>Novosphingobium</taxon>
    </lineage>
</organism>
<dbReference type="Proteomes" id="UP000015527">
    <property type="component" value="Unassembled WGS sequence"/>
</dbReference>
<dbReference type="RefSeq" id="WP_021234149.1">
    <property type="nucleotide sequence ID" value="NZ_ATHL01000076.1"/>
</dbReference>
<dbReference type="PATRIC" id="fig|1096930.3.peg.2286"/>
<keyword evidence="2" id="KW-1185">Reference proteome</keyword>
<name>T0HFX1_9SPHN</name>
<evidence type="ECO:0000313" key="2">
    <source>
        <dbReference type="Proteomes" id="UP000015527"/>
    </source>
</evidence>
<protein>
    <submittedName>
        <fullName evidence="1">Uncharacterized protein</fullName>
    </submittedName>
</protein>